<accession>A0A7C3C3L6</accession>
<evidence type="ECO:0000313" key="2">
    <source>
        <dbReference type="EMBL" id="HFB54484.1"/>
    </source>
</evidence>
<dbReference type="GO" id="GO:0008168">
    <property type="term" value="F:methyltransferase activity"/>
    <property type="evidence" value="ECO:0007669"/>
    <property type="project" value="UniProtKB-KW"/>
</dbReference>
<dbReference type="InterPro" id="IPR006342">
    <property type="entry name" value="FkbM_mtfrase"/>
</dbReference>
<organism evidence="2">
    <name type="scientific">Hellea balneolensis</name>
    <dbReference type="NCBI Taxonomy" id="287478"/>
    <lineage>
        <taxon>Bacteria</taxon>
        <taxon>Pseudomonadati</taxon>
        <taxon>Pseudomonadota</taxon>
        <taxon>Alphaproteobacteria</taxon>
        <taxon>Maricaulales</taxon>
        <taxon>Robiginitomaculaceae</taxon>
        <taxon>Hellea</taxon>
    </lineage>
</organism>
<protein>
    <submittedName>
        <fullName evidence="2">FkbM family methyltransferase</fullName>
    </submittedName>
</protein>
<keyword evidence="2" id="KW-0489">Methyltransferase</keyword>
<dbReference type="NCBIfam" id="TIGR01444">
    <property type="entry name" value="fkbM_fam"/>
    <property type="match status" value="1"/>
</dbReference>
<feature type="domain" description="Methyltransferase FkbM" evidence="1">
    <location>
        <begin position="116"/>
        <end position="236"/>
    </location>
</feature>
<dbReference type="PANTHER" id="PTHR34203:SF15">
    <property type="entry name" value="SLL1173 PROTEIN"/>
    <property type="match status" value="1"/>
</dbReference>
<dbReference type="AlphaFoldDB" id="A0A7C3C3L6"/>
<feature type="non-terminal residue" evidence="2">
    <location>
        <position position="246"/>
    </location>
</feature>
<dbReference type="Gene3D" id="3.40.50.150">
    <property type="entry name" value="Vaccinia Virus protein VP39"/>
    <property type="match status" value="1"/>
</dbReference>
<sequence length="246" mass="27404">MQTCEHDMISENLAVFGHYALPPRREAIRRRADKCRNTRMGRWAISFFRKRAFRGISDPFDIEIAPHVSARLWPRSSRCEKRVFAGHQVWDAQERAFLKRALANHDSAQGAFVFLDIGANVGLYSLFLAAKAKELAMDIHILAVEPDPTNRGRLEFNAQASGADIKIAPCAISDEAGMGSMGGGDVNRGEMRLVETDANGDPVEIMTLLDVCTRNNISSIHAMKLDIEGHDERALRSFFTHAPQAL</sequence>
<dbReference type="SUPFAM" id="SSF53335">
    <property type="entry name" value="S-adenosyl-L-methionine-dependent methyltransferases"/>
    <property type="match status" value="1"/>
</dbReference>
<dbReference type="Proteomes" id="UP000886042">
    <property type="component" value="Unassembled WGS sequence"/>
</dbReference>
<dbReference type="InterPro" id="IPR029063">
    <property type="entry name" value="SAM-dependent_MTases_sf"/>
</dbReference>
<comment type="caution">
    <text evidence="2">The sequence shown here is derived from an EMBL/GenBank/DDBJ whole genome shotgun (WGS) entry which is preliminary data.</text>
</comment>
<reference evidence="2" key="1">
    <citation type="journal article" date="2020" name="mSystems">
        <title>Genome- and Community-Level Interaction Insights into Carbon Utilization and Element Cycling Functions of Hydrothermarchaeota in Hydrothermal Sediment.</title>
        <authorList>
            <person name="Zhou Z."/>
            <person name="Liu Y."/>
            <person name="Xu W."/>
            <person name="Pan J."/>
            <person name="Luo Z.H."/>
            <person name="Li M."/>
        </authorList>
    </citation>
    <scope>NUCLEOTIDE SEQUENCE [LARGE SCALE GENOMIC DNA]</scope>
    <source>
        <strain evidence="2">HyVt-489</strain>
    </source>
</reference>
<dbReference type="PANTHER" id="PTHR34203">
    <property type="entry name" value="METHYLTRANSFERASE, FKBM FAMILY PROTEIN"/>
    <property type="match status" value="1"/>
</dbReference>
<dbReference type="EMBL" id="DRMN01000073">
    <property type="protein sequence ID" value="HFB54484.1"/>
    <property type="molecule type" value="Genomic_DNA"/>
</dbReference>
<keyword evidence="2" id="KW-0808">Transferase</keyword>
<dbReference type="InterPro" id="IPR052514">
    <property type="entry name" value="SAM-dependent_MTase"/>
</dbReference>
<proteinExistence type="predicted"/>
<evidence type="ECO:0000259" key="1">
    <source>
        <dbReference type="Pfam" id="PF05050"/>
    </source>
</evidence>
<name>A0A7C3C3L6_9PROT</name>
<dbReference type="GO" id="GO:0032259">
    <property type="term" value="P:methylation"/>
    <property type="evidence" value="ECO:0007669"/>
    <property type="project" value="UniProtKB-KW"/>
</dbReference>
<gene>
    <name evidence="2" type="ORF">ENJ46_01050</name>
</gene>
<dbReference type="Pfam" id="PF05050">
    <property type="entry name" value="Methyltransf_21"/>
    <property type="match status" value="1"/>
</dbReference>